<reference evidence="1" key="1">
    <citation type="submission" date="2025-08" db="UniProtKB">
        <authorList>
            <consortium name="Ensembl"/>
        </authorList>
    </citation>
    <scope>IDENTIFICATION</scope>
</reference>
<name>A0A8C4U018_FALTI</name>
<evidence type="ECO:0000313" key="1">
    <source>
        <dbReference type="Ensembl" id="ENSFTIP00000005047.1"/>
    </source>
</evidence>
<organism evidence="1 2">
    <name type="scientific">Falco tinnunculus</name>
    <name type="common">Common kestrel</name>
    <dbReference type="NCBI Taxonomy" id="100819"/>
    <lineage>
        <taxon>Eukaryota</taxon>
        <taxon>Metazoa</taxon>
        <taxon>Chordata</taxon>
        <taxon>Craniata</taxon>
        <taxon>Vertebrata</taxon>
        <taxon>Euteleostomi</taxon>
        <taxon>Archelosauria</taxon>
        <taxon>Archosauria</taxon>
        <taxon>Dinosauria</taxon>
        <taxon>Saurischia</taxon>
        <taxon>Theropoda</taxon>
        <taxon>Coelurosauria</taxon>
        <taxon>Aves</taxon>
        <taxon>Neognathae</taxon>
        <taxon>Neoaves</taxon>
        <taxon>Telluraves</taxon>
        <taxon>Australaves</taxon>
        <taxon>Falconiformes</taxon>
        <taxon>Falconidae</taxon>
        <taxon>Falco</taxon>
    </lineage>
</organism>
<accession>A0A8C4U018</accession>
<sequence length="104" mass="10916">MILSCCITPPTKCSSAKVLALFQFVYELCTALVKCSASVWTQQVEQGPPAFPCVPALSPEHVRAACGSAPSWGPPASSHSQQSNTTICNSSPALKVLKLGLVIK</sequence>
<keyword evidence="2" id="KW-1185">Reference proteome</keyword>
<dbReference type="AlphaFoldDB" id="A0A8C4U018"/>
<proteinExistence type="predicted"/>
<dbReference type="Proteomes" id="UP000694562">
    <property type="component" value="Unplaced"/>
</dbReference>
<protein>
    <submittedName>
        <fullName evidence="1">Uncharacterized protein</fullName>
    </submittedName>
</protein>
<dbReference type="Ensembl" id="ENSFTIT00000005297.1">
    <property type="protein sequence ID" value="ENSFTIP00000005047.1"/>
    <property type="gene ID" value="ENSFTIG00000003523.1"/>
</dbReference>
<reference evidence="1" key="2">
    <citation type="submission" date="2025-09" db="UniProtKB">
        <authorList>
            <consortium name="Ensembl"/>
        </authorList>
    </citation>
    <scope>IDENTIFICATION</scope>
</reference>
<evidence type="ECO:0000313" key="2">
    <source>
        <dbReference type="Proteomes" id="UP000694562"/>
    </source>
</evidence>